<organism evidence="1 2">
    <name type="scientific">Patagioenas fasciata monilis</name>
    <dbReference type="NCBI Taxonomy" id="372326"/>
    <lineage>
        <taxon>Eukaryota</taxon>
        <taxon>Metazoa</taxon>
        <taxon>Chordata</taxon>
        <taxon>Craniata</taxon>
        <taxon>Vertebrata</taxon>
        <taxon>Euteleostomi</taxon>
        <taxon>Archelosauria</taxon>
        <taxon>Archosauria</taxon>
        <taxon>Dinosauria</taxon>
        <taxon>Saurischia</taxon>
        <taxon>Theropoda</taxon>
        <taxon>Coelurosauria</taxon>
        <taxon>Aves</taxon>
        <taxon>Neognathae</taxon>
        <taxon>Neoaves</taxon>
        <taxon>Columbimorphae</taxon>
        <taxon>Columbiformes</taxon>
        <taxon>Columbidae</taxon>
        <taxon>Patagioenas</taxon>
    </lineage>
</organism>
<comment type="caution">
    <text evidence="1">The sequence shown here is derived from an EMBL/GenBank/DDBJ whole genome shotgun (WGS) entry which is preliminary data.</text>
</comment>
<dbReference type="AlphaFoldDB" id="A0A1V4J961"/>
<dbReference type="Gene3D" id="3.30.420.10">
    <property type="entry name" value="Ribonuclease H-like superfamily/Ribonuclease H"/>
    <property type="match status" value="1"/>
</dbReference>
<accession>A0A1V4J961</accession>
<name>A0A1V4J961_PATFA</name>
<dbReference type="EMBL" id="LSYS01008534">
    <property type="protein sequence ID" value="OPJ68580.1"/>
    <property type="molecule type" value="Genomic_DNA"/>
</dbReference>
<evidence type="ECO:0000313" key="1">
    <source>
        <dbReference type="EMBL" id="OPJ68580.1"/>
    </source>
</evidence>
<reference evidence="1 2" key="1">
    <citation type="submission" date="2016-02" db="EMBL/GenBank/DDBJ databases">
        <title>Band-tailed pigeon sequencing and assembly.</title>
        <authorList>
            <person name="Soares A.E."/>
            <person name="Novak B.J."/>
            <person name="Rice E.S."/>
            <person name="O'Connell B."/>
            <person name="Chang D."/>
            <person name="Weber S."/>
            <person name="Shapiro B."/>
        </authorList>
    </citation>
    <scope>NUCLEOTIDE SEQUENCE [LARGE SCALE GENOMIC DNA]</scope>
    <source>
        <strain evidence="1">BTP2013</strain>
        <tissue evidence="1">Blood</tissue>
    </source>
</reference>
<dbReference type="InterPro" id="IPR036397">
    <property type="entry name" value="RNaseH_sf"/>
</dbReference>
<evidence type="ECO:0000313" key="2">
    <source>
        <dbReference type="Proteomes" id="UP000190648"/>
    </source>
</evidence>
<dbReference type="STRING" id="372326.A0A1V4J961"/>
<protein>
    <recommendedName>
        <fullName evidence="3">Reverse transcriptase/retrotransposon-derived protein RNase H-like domain-containing protein</fullName>
    </recommendedName>
</protein>
<proteinExistence type="predicted"/>
<gene>
    <name evidence="1" type="ORF">AV530_000001</name>
</gene>
<sequence>MEKPFELFTHKRQAVALFTLRQKITAFAPHVLTTVLEQKGGHWLSPSRMLKYQAVLLEQDDVALKTTNLVNPAVFLSAKVEEENLTHDCLQTIDEVFSSYPHLRDMLLLKPDCELYTDGSSFVQNGKRMSGYTVTTVTQIIESKALPNCTSAQKVELVTLT</sequence>
<keyword evidence="2" id="KW-1185">Reference proteome</keyword>
<dbReference type="GO" id="GO:0003676">
    <property type="term" value="F:nucleic acid binding"/>
    <property type="evidence" value="ECO:0007669"/>
    <property type="project" value="InterPro"/>
</dbReference>
<dbReference type="Proteomes" id="UP000190648">
    <property type="component" value="Unassembled WGS sequence"/>
</dbReference>
<dbReference type="OrthoDB" id="9395889at2759"/>
<evidence type="ECO:0008006" key="3">
    <source>
        <dbReference type="Google" id="ProtNLM"/>
    </source>
</evidence>